<keyword evidence="4 6" id="KW-1133">Transmembrane helix</keyword>
<dbReference type="AlphaFoldDB" id="A0A9X4H772"/>
<dbReference type="GO" id="GO:0012505">
    <property type="term" value="C:endomembrane system"/>
    <property type="evidence" value="ECO:0007669"/>
    <property type="project" value="UniProtKB-SubCell"/>
</dbReference>
<dbReference type="Pfam" id="PF04286">
    <property type="entry name" value="DUF445"/>
    <property type="match status" value="1"/>
</dbReference>
<sequence>METLLVLLKNIILSTLHGWVGASLAVFMFFRPLKPWRIGRVRIWQGVIPAQQTRIAEAVSGVVSSELLTPQALLDYLVQEQALERRVRSTMHDLVTLVAGNEYPSVESMFPPPAAGLKEELKARAKEALSQWALKYLTDPGVEAWLKDFLHRQLKRLWQKKAGELWPEERVEAALRRFLEDAAVYLSGPEFRDAAVRLIGQAHSTLCGQAMPLRDVLPQPLQDKMAEWPARLAQVLPELIMRLRDNEEVLERLTAVILDIMEQLKGKGLLARVGIGLFQFFSEYRAEVESFVRNDMFPRLGEFLSSPEMRIRLEQYVREQADAILDRPVGELASGLDPGQLAQASDWLAGRLSGWLAGADAQAWLGEFLLGRYRAMAGCTVAELCGRYAGVTPEKAEASLAHHGLDLLRQPVTVRFVRLAARSLVEEIAKYPVGRLRDRFSGDTLEKVEVMIAGMITAYLKNKIPSFLEELDLKAIVRTRIESYSTSELVDMFQRVTMNSLQKIEIYGAVIGAVMGVFFGLANLRADAFWFIAALLAFVIGMLRFVK</sequence>
<dbReference type="EMBL" id="JAKOAV010000043">
    <property type="protein sequence ID" value="MDF9409803.1"/>
    <property type="molecule type" value="Genomic_DNA"/>
</dbReference>
<keyword evidence="8" id="KW-1185">Reference proteome</keyword>
<reference evidence="7" key="1">
    <citation type="submission" date="2022-02" db="EMBL/GenBank/DDBJ databases">
        <authorList>
            <person name="Leng L."/>
        </authorList>
    </citation>
    <scope>NUCLEOTIDE SEQUENCE</scope>
    <source>
        <strain evidence="7">JI</strain>
    </source>
</reference>
<dbReference type="InterPro" id="IPR007383">
    <property type="entry name" value="DUF445"/>
</dbReference>
<comment type="subcellular location">
    <subcellularLocation>
        <location evidence="1">Endomembrane system</location>
    </subcellularLocation>
</comment>
<organism evidence="7 8">
    <name type="scientific">Pelotomaculum isophthalicicum JI</name>
    <dbReference type="NCBI Taxonomy" id="947010"/>
    <lineage>
        <taxon>Bacteria</taxon>
        <taxon>Bacillati</taxon>
        <taxon>Bacillota</taxon>
        <taxon>Clostridia</taxon>
        <taxon>Eubacteriales</taxon>
        <taxon>Desulfotomaculaceae</taxon>
        <taxon>Pelotomaculum</taxon>
    </lineage>
</organism>
<evidence type="ECO:0000256" key="5">
    <source>
        <dbReference type="ARBA" id="ARBA00023136"/>
    </source>
</evidence>
<evidence type="ECO:0000256" key="2">
    <source>
        <dbReference type="ARBA" id="ARBA00008053"/>
    </source>
</evidence>
<keyword evidence="5 6" id="KW-0472">Membrane</keyword>
<proteinExistence type="inferred from homology"/>
<protein>
    <submittedName>
        <fullName evidence="7">DUF445 family protein</fullName>
    </submittedName>
</protein>
<gene>
    <name evidence="7" type="ORF">L7E55_15845</name>
</gene>
<dbReference type="PANTHER" id="PTHR35791">
    <property type="entry name" value="UPF0754 MEMBRANE PROTEIN YHEB"/>
    <property type="match status" value="1"/>
</dbReference>
<dbReference type="RefSeq" id="WP_277445314.1">
    <property type="nucleotide sequence ID" value="NZ_JAKOAV010000043.1"/>
</dbReference>
<feature type="transmembrane region" description="Helical" evidence="6">
    <location>
        <begin position="528"/>
        <end position="546"/>
    </location>
</feature>
<evidence type="ECO:0000313" key="7">
    <source>
        <dbReference type="EMBL" id="MDF9409803.1"/>
    </source>
</evidence>
<evidence type="ECO:0000313" key="8">
    <source>
        <dbReference type="Proteomes" id="UP001154312"/>
    </source>
</evidence>
<feature type="transmembrane region" description="Helical" evidence="6">
    <location>
        <begin position="504"/>
        <end position="522"/>
    </location>
</feature>
<feature type="transmembrane region" description="Helical" evidence="6">
    <location>
        <begin position="6"/>
        <end position="30"/>
    </location>
</feature>
<accession>A0A9X4H772</accession>
<keyword evidence="3 6" id="KW-0812">Transmembrane</keyword>
<name>A0A9X4H772_9FIRM</name>
<evidence type="ECO:0000256" key="3">
    <source>
        <dbReference type="ARBA" id="ARBA00022692"/>
    </source>
</evidence>
<evidence type="ECO:0000256" key="4">
    <source>
        <dbReference type="ARBA" id="ARBA00022989"/>
    </source>
</evidence>
<dbReference type="PANTHER" id="PTHR35791:SF1">
    <property type="entry name" value="UPF0754 MEMBRANE PROTEIN YHEB"/>
    <property type="match status" value="1"/>
</dbReference>
<comment type="similarity">
    <text evidence="2">Belongs to the UPF0754 family.</text>
</comment>
<evidence type="ECO:0000256" key="6">
    <source>
        <dbReference type="SAM" id="Phobius"/>
    </source>
</evidence>
<comment type="caution">
    <text evidence="7">The sequence shown here is derived from an EMBL/GenBank/DDBJ whole genome shotgun (WGS) entry which is preliminary data.</text>
</comment>
<evidence type="ECO:0000256" key="1">
    <source>
        <dbReference type="ARBA" id="ARBA00004308"/>
    </source>
</evidence>
<dbReference type="Proteomes" id="UP001154312">
    <property type="component" value="Unassembled WGS sequence"/>
</dbReference>